<feature type="domain" description="Methanogenesis regulatory protein FilR1 middle" evidence="1">
    <location>
        <begin position="126"/>
        <end position="254"/>
    </location>
</feature>
<dbReference type="GeneID" id="89230541"/>
<protein>
    <recommendedName>
        <fullName evidence="1">Methanogenesis regulatory protein FilR1 middle domain-containing protein</fullName>
    </recommendedName>
</protein>
<dbReference type="Proteomes" id="UP001303587">
    <property type="component" value="Chromosome"/>
</dbReference>
<organism evidence="2 3">
    <name type="scientific">Methanolapillus millepedarum</name>
    <dbReference type="NCBI Taxonomy" id="3028296"/>
    <lineage>
        <taxon>Archaea</taxon>
        <taxon>Methanobacteriati</taxon>
        <taxon>Methanobacteriota</taxon>
        <taxon>Stenosarchaea group</taxon>
        <taxon>Methanomicrobia</taxon>
        <taxon>Methanosarcinales</taxon>
        <taxon>Methanosarcinaceae</taxon>
        <taxon>Methanolapillus</taxon>
    </lineage>
</organism>
<evidence type="ECO:0000259" key="1">
    <source>
        <dbReference type="Pfam" id="PF08350"/>
    </source>
</evidence>
<dbReference type="InterPro" id="IPR013561">
    <property type="entry name" value="FilR1_middle_dom"/>
</dbReference>
<sequence length="266" mass="30931">MTTELIGTLFLSEKRKNVLIFLLSGPKDIEEIKIELNVNTSALMTQIKILMDQGLIVYSDNLYSLSVMGDVIVQKMLPLLDMLDTYSENKAYWSDHKLSAIPPSLLERMDELKDCVLVEPELHRLYELPLKFEENLFKSTRIREVSSFFSPTYHSAYLELARKGVEISIIIPASVFNRFSSDYPFLLEEYLSRPNAKFYVYDEPIEMASSVVTDHFFSFSLFNNNGVYHNHSMMSFSPSSIRWGEDLFQYYLERSVEMKLENLNKC</sequence>
<accession>A0AA96VCT9</accession>
<dbReference type="SUPFAM" id="SSF46785">
    <property type="entry name" value="Winged helix' DNA-binding domain"/>
    <property type="match status" value="1"/>
</dbReference>
<dbReference type="InterPro" id="IPR036390">
    <property type="entry name" value="WH_DNA-bd_sf"/>
</dbReference>
<proteinExistence type="predicted"/>
<dbReference type="AlphaFoldDB" id="A0AA96VCT9"/>
<dbReference type="EMBL" id="CP131060">
    <property type="protein sequence ID" value="WNY25876.1"/>
    <property type="molecule type" value="Genomic_DNA"/>
</dbReference>
<evidence type="ECO:0000313" key="3">
    <source>
        <dbReference type="Proteomes" id="UP001303587"/>
    </source>
</evidence>
<evidence type="ECO:0000313" key="2">
    <source>
        <dbReference type="EMBL" id="WNY25876.1"/>
    </source>
</evidence>
<reference evidence="2 3" key="1">
    <citation type="submission" date="2023-07" db="EMBL/GenBank/DDBJ databases">
        <title>Closed genoem sequence of Methanosarcinaceae archaeon Ac7.</title>
        <authorList>
            <person name="Poehlein A."/>
            <person name="Protasov E."/>
            <person name="Platt K."/>
            <person name="Reeh H."/>
            <person name="Daniel R."/>
            <person name="Brune A."/>
        </authorList>
    </citation>
    <scope>NUCLEOTIDE SEQUENCE [LARGE SCALE GENOMIC DNA]</scope>
    <source>
        <strain evidence="2 3">Ac7</strain>
    </source>
</reference>
<name>A0AA96VCT9_9EURY</name>
<keyword evidence="3" id="KW-1185">Reference proteome</keyword>
<dbReference type="Pfam" id="PF08350">
    <property type="entry name" value="FilR1_middle"/>
    <property type="match status" value="1"/>
</dbReference>
<dbReference type="PIRSF" id="PIRSF006692">
    <property type="entry name" value="TF_HTH_AF0396_prd"/>
    <property type="match status" value="1"/>
</dbReference>
<dbReference type="RefSeq" id="WP_338102223.1">
    <property type="nucleotide sequence ID" value="NZ_CP131060.1"/>
</dbReference>
<dbReference type="InterPro" id="IPR016490">
    <property type="entry name" value="Tscrpt_reg_HTH_AF0396-typ3"/>
</dbReference>
<gene>
    <name evidence="2" type="ORF">MsAc7_14410</name>
</gene>